<protein>
    <recommendedName>
        <fullName evidence="6">Phage tail sheath protein</fullName>
    </recommendedName>
</protein>
<reference evidence="5" key="1">
    <citation type="submission" date="2014-07" db="EMBL/GenBank/DDBJ databases">
        <authorList>
            <person name="Monot Marc"/>
        </authorList>
    </citation>
    <scope>NUCLEOTIDE SEQUENCE</scope>
    <source>
        <strain evidence="5">7032994</strain>
    </source>
</reference>
<name>A0A068ZW53_CLODI</name>
<dbReference type="InterPro" id="IPR035089">
    <property type="entry name" value="Phage_sheath_subtilisin"/>
</dbReference>
<feature type="domain" description="Tail sheath protein subtilisin-like" evidence="2">
    <location>
        <begin position="209"/>
        <end position="365"/>
    </location>
</feature>
<evidence type="ECO:0000259" key="3">
    <source>
        <dbReference type="Pfam" id="PF17481"/>
    </source>
</evidence>
<evidence type="ECO:0000259" key="4">
    <source>
        <dbReference type="Pfam" id="PF17482"/>
    </source>
</evidence>
<feature type="domain" description="Phage tail sheath protein-like beta-sandwich" evidence="3">
    <location>
        <begin position="95"/>
        <end position="204"/>
    </location>
</feature>
<dbReference type="InterPro" id="IPR020287">
    <property type="entry name" value="Tail_sheath_C"/>
</dbReference>
<evidence type="ECO:0008006" key="6">
    <source>
        <dbReference type="Google" id="ProtNLM"/>
    </source>
</evidence>
<evidence type="ECO:0000259" key="2">
    <source>
        <dbReference type="Pfam" id="PF04984"/>
    </source>
</evidence>
<dbReference type="RefSeq" id="WP_021435072.1">
    <property type="nucleotide sequence ID" value="NZ_BIPF01000058.1"/>
</dbReference>
<accession>A0A068ZW53</accession>
<organism evidence="5">
    <name type="scientific">Clostridioides difficile</name>
    <name type="common">Peptoclostridium difficile</name>
    <dbReference type="NCBI Taxonomy" id="1496"/>
    <lineage>
        <taxon>Bacteria</taxon>
        <taxon>Bacillati</taxon>
        <taxon>Bacillota</taxon>
        <taxon>Clostridia</taxon>
        <taxon>Peptostreptococcales</taxon>
        <taxon>Peptostreptococcaceae</taxon>
        <taxon>Clostridioides</taxon>
    </lineage>
</organism>
<dbReference type="Pfam" id="PF17482">
    <property type="entry name" value="Phage_sheath_1C"/>
    <property type="match status" value="1"/>
</dbReference>
<dbReference type="Gene3D" id="3.30.1490.450">
    <property type="match status" value="1"/>
</dbReference>
<proteinExistence type="inferred from homology"/>
<dbReference type="Gene3D" id="3.40.50.11790">
    <property type="match status" value="1"/>
</dbReference>
<dbReference type="EMBL" id="LK932338">
    <property type="protein sequence ID" value="CDS82954.1"/>
    <property type="molecule type" value="Genomic_DNA"/>
</dbReference>
<dbReference type="AlphaFoldDB" id="A0A068ZW53"/>
<evidence type="ECO:0000313" key="5">
    <source>
        <dbReference type="EMBL" id="CDS82954.1"/>
    </source>
</evidence>
<dbReference type="Gene3D" id="3.30.360.90">
    <property type="match status" value="1"/>
</dbReference>
<dbReference type="Pfam" id="PF04984">
    <property type="entry name" value="Phage_sheath_1"/>
    <property type="match status" value="1"/>
</dbReference>
<gene>
    <name evidence="5" type="ORF">BN1097_1310014</name>
</gene>
<comment type="similarity">
    <text evidence="1">Belongs to the myoviridae tail sheath protein family.</text>
</comment>
<dbReference type="Pfam" id="PF17481">
    <property type="entry name" value="Phage_sheath_domII"/>
    <property type="match status" value="1"/>
</dbReference>
<dbReference type="Gene3D" id="3.30.1370.220">
    <property type="match status" value="1"/>
</dbReference>
<feature type="domain" description="Tail sheath protein C-terminal" evidence="4">
    <location>
        <begin position="372"/>
        <end position="472"/>
    </location>
</feature>
<sequence>MATGTWNEKEKKEIPGFYNRFKTQAEKSANTGLKGRLAIPVKANWGEVGKVVTIKNDLRQLKTLFGDDMNYSAYKLGKLALLGNVKELLLYRLVDGKQKKGTLTLKDTTENSAKDVIKLETKYPTARNFNVTIKSNLVDSDKKDFIFFENTKQLFSSSIKGTIDEIVLEINSNLDNEYVIATKVADSDTILANVVNQALEGGNDGCTSITNESYLKALEEFERYSFDSFVLDGVAEEALQETTKAWVAKNKELGKDILLFLGGKAEDNIKQINDKSKSFNDENIVNVGSSAYYEGIKYTPSEVAVYIAALSVSKGITGSICNAKTIFEEVEPRLSQSEVKECLKSGTLILDFDDGDVIIVDDVNTFKKYVDDKNEAIGYISNIMFINTINKDTSLKRKEFVGKIFNDSTGQTTVICALKKYFEELMGQGIISEFNVDIDTELQATAKADEFYWKWDAVKVDVMKKIFGTGYLG</sequence>
<dbReference type="InterPro" id="IPR035326">
    <property type="entry name" value="Beta_sandwich_Seath"/>
</dbReference>
<evidence type="ECO:0000256" key="1">
    <source>
        <dbReference type="ARBA" id="ARBA00008005"/>
    </source>
</evidence>